<reference evidence="1 2" key="1">
    <citation type="journal article" date="2009" name="BMC Genomics">
        <title>Complete genome sequence of the sugarcane nitrogen-fixing endophyte Gluconacetobacter diazotrophicus Pal5.</title>
        <authorList>
            <person name="Bertalan M."/>
            <person name="Albano R."/>
            <person name="Padua V."/>
            <person name="Rouws L."/>
            <person name="Rojas C."/>
            <person name="Hemerly A."/>
            <person name="Teixeira K."/>
            <person name="Schwab S."/>
            <person name="Araujo J."/>
            <person name="Oliveira A."/>
            <person name="Franca L."/>
            <person name="Magalhaes V."/>
            <person name="Alqueres S."/>
            <person name="Cardoso A."/>
            <person name="Almeida W."/>
            <person name="Loureiro M.M."/>
            <person name="Nogueira E."/>
            <person name="Cidade D."/>
            <person name="Oliveira D."/>
            <person name="Simao T."/>
            <person name="Macedo J."/>
            <person name="Valadao A."/>
            <person name="Dreschsel M."/>
            <person name="Freitas F."/>
            <person name="Vidal M."/>
            <person name="Guedes H."/>
            <person name="Rodrigues E."/>
            <person name="Meneses C."/>
            <person name="Brioso P."/>
            <person name="Pozzer L."/>
            <person name="Figueiredo D."/>
            <person name="Montano H."/>
            <person name="Junior J."/>
            <person name="Filho G."/>
            <person name="Flores V."/>
            <person name="Ferreira B."/>
            <person name="Branco A."/>
            <person name="Gonzalez P."/>
            <person name="Guillobel H."/>
            <person name="Lemos M."/>
            <person name="Seibel L."/>
            <person name="Macedo J."/>
            <person name="Alves-Ferreira M."/>
            <person name="Sachetto-Martins G."/>
            <person name="Coelho A."/>
            <person name="Santos E."/>
            <person name="Amaral G."/>
            <person name="Neves A."/>
            <person name="Pacheco A.B."/>
            <person name="Carvalho D."/>
            <person name="Lery L."/>
            <person name="Bisch P."/>
            <person name="Rossle S.C."/>
            <person name="Urmenyi T."/>
            <person name="Kruger W.V."/>
            <person name="Martins O."/>
            <person name="Baldani J.I."/>
            <person name="Ferreira P.C."/>
        </authorList>
    </citation>
    <scope>NUCLEOTIDE SEQUENCE [LARGE SCALE GENOMIC DNA]</scope>
    <source>
        <strain evidence="2">ATCC 49037 / DSM 5601 / CCUG 37298 / CIP 103539 / LMG 7603 / PAl5</strain>
    </source>
</reference>
<protein>
    <submittedName>
        <fullName evidence="1">Uncharacterized protein</fullName>
    </submittedName>
</protein>
<organism evidence="1 2">
    <name type="scientific">Gluconacetobacter diazotrophicus (strain ATCC 49037 / DSM 5601 / CCUG 37298 / CIP 103539 / LMG 7603 / PAl5)</name>
    <dbReference type="NCBI Taxonomy" id="272568"/>
    <lineage>
        <taxon>Bacteria</taxon>
        <taxon>Pseudomonadati</taxon>
        <taxon>Pseudomonadota</taxon>
        <taxon>Alphaproteobacteria</taxon>
        <taxon>Acetobacterales</taxon>
        <taxon>Acetobacteraceae</taxon>
        <taxon>Gluconacetobacter</taxon>
    </lineage>
</organism>
<dbReference type="AlphaFoldDB" id="A9H511"/>
<keyword evidence="2" id="KW-1185">Reference proteome</keyword>
<dbReference type="EMBL" id="AM889285">
    <property type="protein sequence ID" value="CAP54274.1"/>
    <property type="molecule type" value="Genomic_DNA"/>
</dbReference>
<gene>
    <name evidence="1" type="ordered locus">GDI0331</name>
</gene>
<name>A9H511_GLUDA</name>
<evidence type="ECO:0000313" key="2">
    <source>
        <dbReference type="Proteomes" id="UP000001176"/>
    </source>
</evidence>
<evidence type="ECO:0000313" key="1">
    <source>
        <dbReference type="EMBL" id="CAP54274.1"/>
    </source>
</evidence>
<accession>A9H511</accession>
<dbReference type="Proteomes" id="UP000001176">
    <property type="component" value="Chromosome"/>
</dbReference>
<sequence length="64" mass="7310">MSTNFQAIIPFAHVGRCEASLVRFRERVPGKRTQREEIGGFRPLLGRFLHSISFYEADMPEDAA</sequence>
<dbReference type="KEGG" id="gdi:GDI0331"/>
<proteinExistence type="predicted"/>